<evidence type="ECO:0000256" key="3">
    <source>
        <dbReference type="ARBA" id="ARBA00004906"/>
    </source>
</evidence>
<keyword evidence="7" id="KW-0677">Repeat</keyword>
<evidence type="ECO:0000256" key="4">
    <source>
        <dbReference type="ARBA" id="ARBA00012483"/>
    </source>
</evidence>
<dbReference type="AlphaFoldDB" id="A0A392M575"/>
<dbReference type="SMART" id="SM00248">
    <property type="entry name" value="ANK"/>
    <property type="match status" value="3"/>
</dbReference>
<dbReference type="PROSITE" id="PS50088">
    <property type="entry name" value="ANK_REPEAT"/>
    <property type="match status" value="2"/>
</dbReference>
<feature type="non-terminal residue" evidence="13">
    <location>
        <position position="1"/>
    </location>
</feature>
<dbReference type="InterPro" id="IPR002110">
    <property type="entry name" value="Ankyrin_rpt"/>
</dbReference>
<dbReference type="PROSITE" id="PS50297">
    <property type="entry name" value="ANK_REP_REGION"/>
    <property type="match status" value="2"/>
</dbReference>
<gene>
    <name evidence="13" type="ORF">A2U01_0003351</name>
</gene>
<evidence type="ECO:0000256" key="5">
    <source>
        <dbReference type="ARBA" id="ARBA00022679"/>
    </source>
</evidence>
<dbReference type="GO" id="GO:0061630">
    <property type="term" value="F:ubiquitin protein ligase activity"/>
    <property type="evidence" value="ECO:0007669"/>
    <property type="project" value="UniProtKB-EC"/>
</dbReference>
<dbReference type="GO" id="GO:0008270">
    <property type="term" value="F:zinc ion binding"/>
    <property type="evidence" value="ECO:0007669"/>
    <property type="project" value="UniProtKB-KW"/>
</dbReference>
<dbReference type="EMBL" id="LXQA010003830">
    <property type="protein sequence ID" value="MCH82542.1"/>
    <property type="molecule type" value="Genomic_DNA"/>
</dbReference>
<keyword evidence="5" id="KW-0808">Transferase</keyword>
<dbReference type="GO" id="GO:0005886">
    <property type="term" value="C:plasma membrane"/>
    <property type="evidence" value="ECO:0007669"/>
    <property type="project" value="UniProtKB-SubCell"/>
</dbReference>
<dbReference type="Gene3D" id="1.25.40.20">
    <property type="entry name" value="Ankyrin repeat-containing domain"/>
    <property type="match status" value="1"/>
</dbReference>
<dbReference type="Pfam" id="PF00023">
    <property type="entry name" value="Ank"/>
    <property type="match status" value="1"/>
</dbReference>
<accession>A0A392M575</accession>
<dbReference type="EC" id="2.3.2.27" evidence="4"/>
<comment type="pathway">
    <text evidence="3">Protein modification; protein ubiquitination.</text>
</comment>
<evidence type="ECO:0000256" key="9">
    <source>
        <dbReference type="ARBA" id="ARBA00022786"/>
    </source>
</evidence>
<dbReference type="InterPro" id="IPR036770">
    <property type="entry name" value="Ankyrin_rpt-contain_sf"/>
</dbReference>
<dbReference type="Pfam" id="PF13637">
    <property type="entry name" value="Ank_4"/>
    <property type="match status" value="1"/>
</dbReference>
<comment type="catalytic activity">
    <reaction evidence="1">
        <text>S-ubiquitinyl-[E2 ubiquitin-conjugating enzyme]-L-cysteine + [acceptor protein]-L-lysine = [E2 ubiquitin-conjugating enzyme]-L-cysteine + N(6)-ubiquitinyl-[acceptor protein]-L-lysine.</text>
        <dbReference type="EC" id="2.3.2.27"/>
    </reaction>
</comment>
<keyword evidence="8" id="KW-0863">Zinc-finger</keyword>
<dbReference type="InterPro" id="IPR050776">
    <property type="entry name" value="Ank_Repeat/CDKN_Inhibitor"/>
</dbReference>
<evidence type="ECO:0000256" key="7">
    <source>
        <dbReference type="ARBA" id="ARBA00022737"/>
    </source>
</evidence>
<comment type="caution">
    <text evidence="13">The sequence shown here is derived from an EMBL/GenBank/DDBJ whole genome shotgun (WGS) entry which is preliminary data.</text>
</comment>
<dbReference type="Proteomes" id="UP000265520">
    <property type="component" value="Unassembled WGS sequence"/>
</dbReference>
<comment type="subcellular location">
    <subcellularLocation>
        <location evidence="2">Cell membrane</location>
        <topology evidence="2">Peripheral membrane protein</topology>
        <orientation evidence="2">Cytoplasmic side</orientation>
    </subcellularLocation>
</comment>
<organism evidence="13 14">
    <name type="scientific">Trifolium medium</name>
    <dbReference type="NCBI Taxonomy" id="97028"/>
    <lineage>
        <taxon>Eukaryota</taxon>
        <taxon>Viridiplantae</taxon>
        <taxon>Streptophyta</taxon>
        <taxon>Embryophyta</taxon>
        <taxon>Tracheophyta</taxon>
        <taxon>Spermatophyta</taxon>
        <taxon>Magnoliopsida</taxon>
        <taxon>eudicotyledons</taxon>
        <taxon>Gunneridae</taxon>
        <taxon>Pentapetalae</taxon>
        <taxon>rosids</taxon>
        <taxon>fabids</taxon>
        <taxon>Fabales</taxon>
        <taxon>Fabaceae</taxon>
        <taxon>Papilionoideae</taxon>
        <taxon>50 kb inversion clade</taxon>
        <taxon>NPAAA clade</taxon>
        <taxon>Hologalegina</taxon>
        <taxon>IRL clade</taxon>
        <taxon>Trifolieae</taxon>
        <taxon>Trifolium</taxon>
    </lineage>
</organism>
<keyword evidence="11 12" id="KW-0040">ANK repeat</keyword>
<evidence type="ECO:0000256" key="1">
    <source>
        <dbReference type="ARBA" id="ARBA00000900"/>
    </source>
</evidence>
<evidence type="ECO:0000256" key="2">
    <source>
        <dbReference type="ARBA" id="ARBA00004413"/>
    </source>
</evidence>
<evidence type="ECO:0000256" key="11">
    <source>
        <dbReference type="ARBA" id="ARBA00023043"/>
    </source>
</evidence>
<feature type="repeat" description="ANK" evidence="12">
    <location>
        <begin position="112"/>
        <end position="133"/>
    </location>
</feature>
<evidence type="ECO:0000313" key="13">
    <source>
        <dbReference type="EMBL" id="MCH82542.1"/>
    </source>
</evidence>
<keyword evidence="6" id="KW-0479">Metal-binding</keyword>
<feature type="repeat" description="ANK" evidence="12">
    <location>
        <begin position="45"/>
        <end position="77"/>
    </location>
</feature>
<protein>
    <recommendedName>
        <fullName evidence="4">RING-type E3 ubiquitin transferase</fullName>
        <ecNumber evidence="4">2.3.2.27</ecNumber>
    </recommendedName>
</protein>
<dbReference type="PANTHER" id="PTHR24201">
    <property type="entry name" value="ANK_REP_REGION DOMAIN-CONTAINING PROTEIN"/>
    <property type="match status" value="1"/>
</dbReference>
<evidence type="ECO:0000256" key="10">
    <source>
        <dbReference type="ARBA" id="ARBA00022833"/>
    </source>
</evidence>
<evidence type="ECO:0000256" key="12">
    <source>
        <dbReference type="PROSITE-ProRule" id="PRU00023"/>
    </source>
</evidence>
<keyword evidence="14" id="KW-1185">Reference proteome</keyword>
<evidence type="ECO:0000256" key="8">
    <source>
        <dbReference type="ARBA" id="ARBA00022771"/>
    </source>
</evidence>
<dbReference type="SUPFAM" id="SSF48403">
    <property type="entry name" value="Ankyrin repeat"/>
    <property type="match status" value="1"/>
</dbReference>
<keyword evidence="9" id="KW-0833">Ubl conjugation pathway</keyword>
<name>A0A392M575_9FABA</name>
<dbReference type="GO" id="GO:0005634">
    <property type="term" value="C:nucleus"/>
    <property type="evidence" value="ECO:0007669"/>
    <property type="project" value="TreeGrafter"/>
</dbReference>
<dbReference type="FunFam" id="1.25.40.20:FF:000262">
    <property type="entry name" value="E3 ubiquitin-protein ligase XBAT33"/>
    <property type="match status" value="1"/>
</dbReference>
<evidence type="ECO:0000313" key="14">
    <source>
        <dbReference type="Proteomes" id="UP000265520"/>
    </source>
</evidence>
<sequence length="181" mass="19820">EMGNSFGCSASGERLVSAARDGDLIEAKMLLEFNPGLAKYSTFGGLNSPLHFAASKGHNEIVALLLENGADVNSRNYCGQTALMQACRHGHWEVVQTLMLYRCNVMKADYLSGRTALHFAAVSGHVRCIRLVVADFVASVPYETLHARVDADVGDGLNTKRKQEQRSAIPLHCEILKRVLF</sequence>
<evidence type="ECO:0000256" key="6">
    <source>
        <dbReference type="ARBA" id="ARBA00022723"/>
    </source>
</evidence>
<reference evidence="13 14" key="1">
    <citation type="journal article" date="2018" name="Front. Plant Sci.">
        <title>Red Clover (Trifolium pratense) and Zigzag Clover (T. medium) - A Picture of Genomic Similarities and Differences.</title>
        <authorList>
            <person name="Dluhosova J."/>
            <person name="Istvanek J."/>
            <person name="Nedelnik J."/>
            <person name="Repkova J."/>
        </authorList>
    </citation>
    <scope>NUCLEOTIDE SEQUENCE [LARGE SCALE GENOMIC DNA]</scope>
    <source>
        <strain evidence="14">cv. 10/8</strain>
        <tissue evidence="13">Leaf</tissue>
    </source>
</reference>
<dbReference type="PANTHER" id="PTHR24201:SF16">
    <property type="entry name" value="ANKYRIN-1-LIKE-RELATED"/>
    <property type="match status" value="1"/>
</dbReference>
<keyword evidence="10" id="KW-0862">Zinc</keyword>
<proteinExistence type="predicted"/>